<reference evidence="3" key="1">
    <citation type="journal article" date="2014" name="Front. Microbiol.">
        <title>High frequency of phylogenetically diverse reductive dehalogenase-homologous genes in deep subseafloor sedimentary metagenomes.</title>
        <authorList>
            <person name="Kawai M."/>
            <person name="Futagami T."/>
            <person name="Toyoda A."/>
            <person name="Takaki Y."/>
            <person name="Nishi S."/>
            <person name="Hori S."/>
            <person name="Arai W."/>
            <person name="Tsubouchi T."/>
            <person name="Morono Y."/>
            <person name="Uchiyama I."/>
            <person name="Ito T."/>
            <person name="Fujiyama A."/>
            <person name="Inagaki F."/>
            <person name="Takami H."/>
        </authorList>
    </citation>
    <scope>NUCLEOTIDE SEQUENCE</scope>
    <source>
        <strain evidence="3">Expedition CK06-06</strain>
    </source>
</reference>
<sequence>FSSATIYFPLIVEEAMMIEPTETESKETLDKFIEAMIQIAREAEQEPQTLKDAPHNLDMSRLDEVKAAREPNLRWVRQ</sequence>
<dbReference type="InterPro" id="IPR049316">
    <property type="entry name" value="GDC-P_C"/>
</dbReference>
<dbReference type="GO" id="GO:0030170">
    <property type="term" value="F:pyridoxal phosphate binding"/>
    <property type="evidence" value="ECO:0007669"/>
    <property type="project" value="TreeGrafter"/>
</dbReference>
<protein>
    <recommendedName>
        <fullName evidence="2">Glycine dehydrogenase C-terminal domain-containing protein</fullName>
    </recommendedName>
</protein>
<dbReference type="PANTHER" id="PTHR11773:SF1">
    <property type="entry name" value="GLYCINE DEHYDROGENASE (DECARBOXYLATING), MITOCHONDRIAL"/>
    <property type="match status" value="1"/>
</dbReference>
<evidence type="ECO:0000259" key="2">
    <source>
        <dbReference type="Pfam" id="PF21478"/>
    </source>
</evidence>
<dbReference type="InterPro" id="IPR015424">
    <property type="entry name" value="PyrdxlP-dep_Trfase"/>
</dbReference>
<dbReference type="GO" id="GO:0016594">
    <property type="term" value="F:glycine binding"/>
    <property type="evidence" value="ECO:0007669"/>
    <property type="project" value="TreeGrafter"/>
</dbReference>
<dbReference type="Gene3D" id="3.90.1150.10">
    <property type="entry name" value="Aspartate Aminotransferase, domain 1"/>
    <property type="match status" value="1"/>
</dbReference>
<proteinExistence type="predicted"/>
<feature type="non-terminal residue" evidence="3">
    <location>
        <position position="1"/>
    </location>
</feature>
<evidence type="ECO:0000313" key="3">
    <source>
        <dbReference type="EMBL" id="GAH10640.1"/>
    </source>
</evidence>
<dbReference type="GO" id="GO:0004375">
    <property type="term" value="F:glycine dehydrogenase (decarboxylating) activity"/>
    <property type="evidence" value="ECO:0007669"/>
    <property type="project" value="InterPro"/>
</dbReference>
<evidence type="ECO:0000256" key="1">
    <source>
        <dbReference type="ARBA" id="ARBA00022898"/>
    </source>
</evidence>
<keyword evidence="1" id="KW-0663">Pyridoxal phosphate</keyword>
<dbReference type="InterPro" id="IPR015422">
    <property type="entry name" value="PyrdxlP-dep_Trfase_small"/>
</dbReference>
<dbReference type="AlphaFoldDB" id="X1DQW9"/>
<organism evidence="3">
    <name type="scientific">marine sediment metagenome</name>
    <dbReference type="NCBI Taxonomy" id="412755"/>
    <lineage>
        <taxon>unclassified sequences</taxon>
        <taxon>metagenomes</taxon>
        <taxon>ecological metagenomes</taxon>
    </lineage>
</organism>
<dbReference type="GO" id="GO:0019464">
    <property type="term" value="P:glycine decarboxylation via glycine cleavage system"/>
    <property type="evidence" value="ECO:0007669"/>
    <property type="project" value="TreeGrafter"/>
</dbReference>
<comment type="caution">
    <text evidence="3">The sequence shown here is derived from an EMBL/GenBank/DDBJ whole genome shotgun (WGS) entry which is preliminary data.</text>
</comment>
<dbReference type="PANTHER" id="PTHR11773">
    <property type="entry name" value="GLYCINE DEHYDROGENASE, DECARBOXYLATING"/>
    <property type="match status" value="1"/>
</dbReference>
<feature type="domain" description="Glycine dehydrogenase C-terminal" evidence="2">
    <location>
        <begin position="1"/>
        <end position="50"/>
    </location>
</feature>
<name>X1DQW9_9ZZZZ</name>
<dbReference type="SUPFAM" id="SSF53383">
    <property type="entry name" value="PLP-dependent transferases"/>
    <property type="match status" value="1"/>
</dbReference>
<dbReference type="GO" id="GO:0005960">
    <property type="term" value="C:glycine cleavage complex"/>
    <property type="evidence" value="ECO:0007669"/>
    <property type="project" value="TreeGrafter"/>
</dbReference>
<dbReference type="InterPro" id="IPR020581">
    <property type="entry name" value="GDC_P"/>
</dbReference>
<dbReference type="GO" id="GO:0005829">
    <property type="term" value="C:cytosol"/>
    <property type="evidence" value="ECO:0007669"/>
    <property type="project" value="TreeGrafter"/>
</dbReference>
<gene>
    <name evidence="3" type="ORF">S01H4_61410</name>
</gene>
<accession>X1DQW9</accession>
<dbReference type="EMBL" id="BART01036405">
    <property type="protein sequence ID" value="GAH10640.1"/>
    <property type="molecule type" value="Genomic_DNA"/>
</dbReference>
<dbReference type="Pfam" id="PF21478">
    <property type="entry name" value="GcvP2_C"/>
    <property type="match status" value="1"/>
</dbReference>